<name>A0A085LJD0_9BILA</name>
<dbReference type="GO" id="GO:0003684">
    <property type="term" value="F:damaged DNA binding"/>
    <property type="evidence" value="ECO:0007669"/>
    <property type="project" value="TreeGrafter"/>
</dbReference>
<dbReference type="Gene3D" id="3.40.50.12650">
    <property type="match status" value="1"/>
</dbReference>
<dbReference type="GO" id="GO:0006303">
    <property type="term" value="P:double-strand break repair via nonhomologous end joining"/>
    <property type="evidence" value="ECO:0007669"/>
    <property type="project" value="TreeGrafter"/>
</dbReference>
<gene>
    <name evidence="2" type="ORF">M513_14049</name>
</gene>
<protein>
    <recommendedName>
        <fullName evidence="1">DNA repair metallo-beta-lactamase domain-containing protein</fullName>
    </recommendedName>
</protein>
<feature type="domain" description="DNA repair metallo-beta-lactamase" evidence="1">
    <location>
        <begin position="6"/>
        <end position="83"/>
    </location>
</feature>
<accession>A0A085LJD0</accession>
<dbReference type="AlphaFoldDB" id="A0A085LJD0"/>
<dbReference type="EMBL" id="KL363811">
    <property type="protein sequence ID" value="KFD45076.1"/>
    <property type="molecule type" value="Genomic_DNA"/>
</dbReference>
<keyword evidence="3" id="KW-1185">Reference proteome</keyword>
<proteinExistence type="predicted"/>
<dbReference type="GO" id="GO:0036297">
    <property type="term" value="P:interstrand cross-link repair"/>
    <property type="evidence" value="ECO:0007669"/>
    <property type="project" value="TreeGrafter"/>
</dbReference>
<organism evidence="2 3">
    <name type="scientific">Trichuris suis</name>
    <name type="common">pig whipworm</name>
    <dbReference type="NCBI Taxonomy" id="68888"/>
    <lineage>
        <taxon>Eukaryota</taxon>
        <taxon>Metazoa</taxon>
        <taxon>Ecdysozoa</taxon>
        <taxon>Nematoda</taxon>
        <taxon>Enoplea</taxon>
        <taxon>Dorylaimia</taxon>
        <taxon>Trichinellida</taxon>
        <taxon>Trichuridae</taxon>
        <taxon>Trichuris</taxon>
    </lineage>
</organism>
<reference evidence="2 3" key="1">
    <citation type="journal article" date="2014" name="Nat. Genet.">
        <title>Genome and transcriptome of the porcine whipworm Trichuris suis.</title>
        <authorList>
            <person name="Jex A.R."/>
            <person name="Nejsum P."/>
            <person name="Schwarz E.M."/>
            <person name="Hu L."/>
            <person name="Young N.D."/>
            <person name="Hall R.S."/>
            <person name="Korhonen P.K."/>
            <person name="Liao S."/>
            <person name="Thamsborg S."/>
            <person name="Xia J."/>
            <person name="Xu P."/>
            <person name="Wang S."/>
            <person name="Scheerlinck J.P."/>
            <person name="Hofmann A."/>
            <person name="Sternberg P.W."/>
            <person name="Wang J."/>
            <person name="Gasser R.B."/>
        </authorList>
    </citation>
    <scope>NUCLEOTIDE SEQUENCE [LARGE SCALE GENOMIC DNA]</scope>
    <source>
        <strain evidence="2">DCEP-RM93M</strain>
    </source>
</reference>
<dbReference type="Pfam" id="PF07522">
    <property type="entry name" value="DRMBL"/>
    <property type="match status" value="1"/>
</dbReference>
<dbReference type="PANTHER" id="PTHR23240:SF6">
    <property type="entry name" value="DNA CROSS-LINK REPAIR 1A PROTEIN"/>
    <property type="match status" value="1"/>
</dbReference>
<sequence length="102" mass="11939">MLTFLQKLTEYLKVYPTYEHVLGILPTGWQIGSVRRSLLEPLEETNAVTLLGVPYSEHSSYVELKRFVQRVRPERIIPTVNTSDKEARLSMAQTFSRWLEER</sequence>
<dbReference type="PANTHER" id="PTHR23240">
    <property type="entry name" value="DNA CROSS-LINK REPAIR PROTEIN PSO2/SNM1-RELATED"/>
    <property type="match status" value="1"/>
</dbReference>
<evidence type="ECO:0000259" key="1">
    <source>
        <dbReference type="Pfam" id="PF07522"/>
    </source>
</evidence>
<evidence type="ECO:0000313" key="3">
    <source>
        <dbReference type="Proteomes" id="UP000030764"/>
    </source>
</evidence>
<evidence type="ECO:0000313" key="2">
    <source>
        <dbReference type="EMBL" id="KFD45076.1"/>
    </source>
</evidence>
<dbReference type="InterPro" id="IPR011084">
    <property type="entry name" value="DRMBL"/>
</dbReference>
<dbReference type="Proteomes" id="UP000030764">
    <property type="component" value="Unassembled WGS sequence"/>
</dbReference>
<dbReference type="GO" id="GO:0035312">
    <property type="term" value="F:5'-3' DNA exonuclease activity"/>
    <property type="evidence" value="ECO:0007669"/>
    <property type="project" value="TreeGrafter"/>
</dbReference>